<proteinExistence type="predicted"/>
<gene>
    <name evidence="3" type="ORF">FEV53_10765</name>
</gene>
<keyword evidence="1" id="KW-0175">Coiled coil</keyword>
<feature type="transmembrane region" description="Helical" evidence="2">
    <location>
        <begin position="15"/>
        <end position="37"/>
    </location>
</feature>
<accession>A0A547Q044</accession>
<dbReference type="RefSeq" id="WP_142834819.1">
    <property type="nucleotide sequence ID" value="NZ_VFSV01000016.1"/>
</dbReference>
<keyword evidence="4" id="KW-1185">Reference proteome</keyword>
<organism evidence="3 4">
    <name type="scientific">Palleronia caenipelagi</name>
    <dbReference type="NCBI Taxonomy" id="2489174"/>
    <lineage>
        <taxon>Bacteria</taxon>
        <taxon>Pseudomonadati</taxon>
        <taxon>Pseudomonadota</taxon>
        <taxon>Alphaproteobacteria</taxon>
        <taxon>Rhodobacterales</taxon>
        <taxon>Roseobacteraceae</taxon>
        <taxon>Palleronia</taxon>
    </lineage>
</organism>
<dbReference type="EMBL" id="VFSV01000016">
    <property type="protein sequence ID" value="TRD19772.1"/>
    <property type="molecule type" value="Genomic_DNA"/>
</dbReference>
<sequence>MSFEYRTDQDDKSPALGMVLYLAVTFVLACYFTFASLQGDFGMLRRAQIDAEAAQLETDLAELRAEIEALRNKTVRLSDNYLDLDLLDERARDLLGYIREDEVALLR</sequence>
<dbReference type="AlphaFoldDB" id="A0A547Q044"/>
<feature type="coiled-coil region" evidence="1">
    <location>
        <begin position="46"/>
        <end position="80"/>
    </location>
</feature>
<keyword evidence="2" id="KW-1133">Transmembrane helix</keyword>
<dbReference type="InterPro" id="IPR007060">
    <property type="entry name" value="FtsL/DivIC"/>
</dbReference>
<dbReference type="PROSITE" id="PS51257">
    <property type="entry name" value="PROKAR_LIPOPROTEIN"/>
    <property type="match status" value="1"/>
</dbReference>
<keyword evidence="2" id="KW-0812">Transmembrane</keyword>
<name>A0A547Q044_9RHOB</name>
<reference evidence="3 4" key="1">
    <citation type="submission" date="2019-06" db="EMBL/GenBank/DDBJ databases">
        <title>Paenimaribius caenipelagi gen. nov., sp. nov., isolated from a tidal flat.</title>
        <authorList>
            <person name="Yoon J.-H."/>
        </authorList>
    </citation>
    <scope>NUCLEOTIDE SEQUENCE [LARGE SCALE GENOMIC DNA]</scope>
    <source>
        <strain evidence="3 4">JBTF-M29</strain>
    </source>
</reference>
<evidence type="ECO:0000256" key="2">
    <source>
        <dbReference type="SAM" id="Phobius"/>
    </source>
</evidence>
<dbReference type="Proteomes" id="UP000318590">
    <property type="component" value="Unassembled WGS sequence"/>
</dbReference>
<dbReference type="Pfam" id="PF04977">
    <property type="entry name" value="DivIC"/>
    <property type="match status" value="1"/>
</dbReference>
<evidence type="ECO:0000256" key="1">
    <source>
        <dbReference type="SAM" id="Coils"/>
    </source>
</evidence>
<evidence type="ECO:0000313" key="3">
    <source>
        <dbReference type="EMBL" id="TRD19772.1"/>
    </source>
</evidence>
<keyword evidence="2" id="KW-0472">Membrane</keyword>
<comment type="caution">
    <text evidence="3">The sequence shown here is derived from an EMBL/GenBank/DDBJ whole genome shotgun (WGS) entry which is preliminary data.</text>
</comment>
<protein>
    <submittedName>
        <fullName evidence="3">Septum formation initiator family protein</fullName>
    </submittedName>
</protein>
<evidence type="ECO:0000313" key="4">
    <source>
        <dbReference type="Proteomes" id="UP000318590"/>
    </source>
</evidence>
<dbReference type="OrthoDB" id="7689499at2"/>